<dbReference type="Proteomes" id="UP001560019">
    <property type="component" value="Unassembled WGS sequence"/>
</dbReference>
<accession>A0ABV3XUV4</accession>
<dbReference type="InterPro" id="IPR021109">
    <property type="entry name" value="Peptidase_aspartic_dom_sf"/>
</dbReference>
<evidence type="ECO:0000313" key="2">
    <source>
        <dbReference type="EMBL" id="MEX5728187.1"/>
    </source>
</evidence>
<evidence type="ECO:0000259" key="1">
    <source>
        <dbReference type="Pfam" id="PF05618"/>
    </source>
</evidence>
<protein>
    <recommendedName>
        <fullName evidence="1">Retropepsin-like aspartic endopeptidase domain-containing protein</fullName>
    </recommendedName>
</protein>
<dbReference type="EMBL" id="JBEHHI010000001">
    <property type="protein sequence ID" value="MEX5728187.1"/>
    <property type="molecule type" value="Genomic_DNA"/>
</dbReference>
<name>A0ABV3XUV4_9RHOB</name>
<dbReference type="SUPFAM" id="SSF50630">
    <property type="entry name" value="Acid proteases"/>
    <property type="match status" value="1"/>
</dbReference>
<reference evidence="2 3" key="1">
    <citation type="submission" date="2024-06" db="EMBL/GenBank/DDBJ databases">
        <title>Genome of Rhodovulum iodosum, a marine photoferrotroph.</title>
        <authorList>
            <person name="Bianchini G."/>
            <person name="Nikeleit V."/>
            <person name="Kappler A."/>
            <person name="Bryce C."/>
            <person name="Sanchez-Baracaldo P."/>
        </authorList>
    </citation>
    <scope>NUCLEOTIDE SEQUENCE [LARGE SCALE GENOMIC DNA]</scope>
    <source>
        <strain evidence="2 3">UT/N1</strain>
    </source>
</reference>
<evidence type="ECO:0000313" key="3">
    <source>
        <dbReference type="Proteomes" id="UP001560019"/>
    </source>
</evidence>
<organism evidence="2 3">
    <name type="scientific">Rhodovulum iodosum</name>
    <dbReference type="NCBI Taxonomy" id="68291"/>
    <lineage>
        <taxon>Bacteria</taxon>
        <taxon>Pseudomonadati</taxon>
        <taxon>Pseudomonadota</taxon>
        <taxon>Alphaproteobacteria</taxon>
        <taxon>Rhodobacterales</taxon>
        <taxon>Paracoccaceae</taxon>
        <taxon>Rhodovulum</taxon>
    </lineage>
</organism>
<keyword evidence="3" id="KW-1185">Reference proteome</keyword>
<dbReference type="PANTHER" id="PTHR38037:SF1">
    <property type="entry name" value="ATP-DEPENDENT ZINC PROTEASE DOMAIN-CONTAINING PROTEIN-RELATED"/>
    <property type="match status" value="1"/>
</dbReference>
<sequence length="171" mass="19166">MNRKTAAAGKKTAHKRAKTPPLVIGWREIVDLPDLGLDRVKAKIDTGARTTALHAGDLRFYDAGGAQWVEFRPPDLGHVAPDLCRARVHDRRAIKNTSGVPEERVIIRTHLHIANRNFLIEVALANRGDMAFPIIIGRTAIRYHRLLVDSGRSWITRPKPLKRPKAKRSPS</sequence>
<dbReference type="Pfam" id="PF05618">
    <property type="entry name" value="Zn_protease"/>
    <property type="match status" value="1"/>
</dbReference>
<proteinExistence type="predicted"/>
<dbReference type="RefSeq" id="WP_125408535.1">
    <property type="nucleotide sequence ID" value="NZ_JBEHHI010000001.1"/>
</dbReference>
<feature type="domain" description="Retropepsin-like aspartic endopeptidase" evidence="1">
    <location>
        <begin position="23"/>
        <end position="156"/>
    </location>
</feature>
<dbReference type="InterPro" id="IPR008503">
    <property type="entry name" value="Asp_endopeptidase"/>
</dbReference>
<dbReference type="PANTHER" id="PTHR38037">
    <property type="entry name" value="ZN_PROTEASE DOMAIN-CONTAINING PROTEIN"/>
    <property type="match status" value="1"/>
</dbReference>
<gene>
    <name evidence="2" type="ORF">Ga0609869_001540</name>
</gene>
<comment type="caution">
    <text evidence="2">The sequence shown here is derived from an EMBL/GenBank/DDBJ whole genome shotgun (WGS) entry which is preliminary data.</text>
</comment>
<dbReference type="Gene3D" id="2.40.70.10">
    <property type="entry name" value="Acid Proteases"/>
    <property type="match status" value="1"/>
</dbReference>